<evidence type="ECO:0000259" key="2">
    <source>
        <dbReference type="PROSITE" id="PS50042"/>
    </source>
</evidence>
<keyword evidence="1" id="KW-0472">Membrane</keyword>
<keyword evidence="1" id="KW-1133">Transmembrane helix</keyword>
<sequence length="219" mass="23057">MSMALGLYFAIFAVLLVALLVRARLGNHILIGVVGAIGLIYGVWIHGFLAGVLPLLILLVAGVQVASVVAANKTAKFSAEEKLMLEGPLAGLGRAQARRLMDQGIWMDAREGDVLVKAGEPAAQLYYLATGAGDVHSRGKLVGRVVPGQLIGEATVLGEAAAIATVTVTEPARIWCAQGRTLNAYLAANPDARHALEHSFTVSLREKLDAMNRAASPEE</sequence>
<dbReference type="PROSITE" id="PS50042">
    <property type="entry name" value="CNMP_BINDING_3"/>
    <property type="match status" value="1"/>
</dbReference>
<feature type="transmembrane region" description="Helical" evidence="1">
    <location>
        <begin position="29"/>
        <end position="49"/>
    </location>
</feature>
<keyword evidence="1" id="KW-0812">Transmembrane</keyword>
<dbReference type="Proteomes" id="UP001203410">
    <property type="component" value="Unassembled WGS sequence"/>
</dbReference>
<dbReference type="InterPro" id="IPR000595">
    <property type="entry name" value="cNMP-bd_dom"/>
</dbReference>
<dbReference type="InterPro" id="IPR018488">
    <property type="entry name" value="cNMP-bd_CS"/>
</dbReference>
<dbReference type="InterPro" id="IPR018490">
    <property type="entry name" value="cNMP-bd_dom_sf"/>
</dbReference>
<feature type="domain" description="Cyclic nucleotide-binding" evidence="2">
    <location>
        <begin position="88"/>
        <end position="203"/>
    </location>
</feature>
<dbReference type="SUPFAM" id="SSF51206">
    <property type="entry name" value="cAMP-binding domain-like"/>
    <property type="match status" value="1"/>
</dbReference>
<proteinExistence type="predicted"/>
<name>A0ABT0RTP5_9SPHN</name>
<gene>
    <name evidence="3" type="ORF">LZ496_04700</name>
</gene>
<dbReference type="Pfam" id="PF00027">
    <property type="entry name" value="cNMP_binding"/>
    <property type="match status" value="1"/>
</dbReference>
<keyword evidence="4" id="KW-1185">Reference proteome</keyword>
<dbReference type="CDD" id="cd00038">
    <property type="entry name" value="CAP_ED"/>
    <property type="match status" value="1"/>
</dbReference>
<feature type="transmembrane region" description="Helical" evidence="1">
    <location>
        <begin position="6"/>
        <end position="22"/>
    </location>
</feature>
<evidence type="ECO:0000313" key="4">
    <source>
        <dbReference type="Proteomes" id="UP001203410"/>
    </source>
</evidence>
<accession>A0ABT0RTP5</accession>
<organism evidence="3 4">
    <name type="scientific">Sphingomonas caseinilyticus</name>
    <dbReference type="NCBI Taxonomy" id="2908205"/>
    <lineage>
        <taxon>Bacteria</taxon>
        <taxon>Pseudomonadati</taxon>
        <taxon>Pseudomonadota</taxon>
        <taxon>Alphaproteobacteria</taxon>
        <taxon>Sphingomonadales</taxon>
        <taxon>Sphingomonadaceae</taxon>
        <taxon>Sphingomonas</taxon>
    </lineage>
</organism>
<comment type="caution">
    <text evidence="3">The sequence shown here is derived from an EMBL/GenBank/DDBJ whole genome shotgun (WGS) entry which is preliminary data.</text>
</comment>
<evidence type="ECO:0000256" key="1">
    <source>
        <dbReference type="SAM" id="Phobius"/>
    </source>
</evidence>
<dbReference type="EMBL" id="JAMGBA010000001">
    <property type="protein sequence ID" value="MCL6698085.1"/>
    <property type="molecule type" value="Genomic_DNA"/>
</dbReference>
<dbReference type="SMART" id="SM00100">
    <property type="entry name" value="cNMP"/>
    <property type="match status" value="1"/>
</dbReference>
<reference evidence="3 4" key="1">
    <citation type="submission" date="2022-05" db="EMBL/GenBank/DDBJ databases">
        <authorList>
            <person name="Jo J.-H."/>
            <person name="Im W.-T."/>
        </authorList>
    </citation>
    <scope>NUCLEOTIDE SEQUENCE [LARGE SCALE GENOMIC DNA]</scope>
    <source>
        <strain evidence="3 4">NSE70-1</strain>
    </source>
</reference>
<dbReference type="PROSITE" id="PS00888">
    <property type="entry name" value="CNMP_BINDING_1"/>
    <property type="match status" value="1"/>
</dbReference>
<feature type="transmembrane region" description="Helical" evidence="1">
    <location>
        <begin position="55"/>
        <end position="75"/>
    </location>
</feature>
<evidence type="ECO:0000313" key="3">
    <source>
        <dbReference type="EMBL" id="MCL6698085.1"/>
    </source>
</evidence>
<dbReference type="Gene3D" id="2.60.120.10">
    <property type="entry name" value="Jelly Rolls"/>
    <property type="match status" value="1"/>
</dbReference>
<protein>
    <submittedName>
        <fullName evidence="3">Cyclic nucleotide-binding domain-containing protein</fullName>
    </submittedName>
</protein>
<dbReference type="InterPro" id="IPR014710">
    <property type="entry name" value="RmlC-like_jellyroll"/>
</dbReference>
<dbReference type="RefSeq" id="WP_249903425.1">
    <property type="nucleotide sequence ID" value="NZ_JAMGBA010000001.1"/>
</dbReference>